<protein>
    <submittedName>
        <fullName evidence="2">Uncharacterized protein</fullName>
    </submittedName>
</protein>
<gene>
    <name evidence="2" type="ORF">JHT90_00365</name>
</gene>
<evidence type="ECO:0000313" key="2">
    <source>
        <dbReference type="EMBL" id="QQP85754.1"/>
    </source>
</evidence>
<dbReference type="EMBL" id="CP067393">
    <property type="protein sequence ID" value="QQP85754.1"/>
    <property type="molecule type" value="Genomic_DNA"/>
</dbReference>
<keyword evidence="1" id="KW-0732">Signal</keyword>
<dbReference type="RefSeq" id="WP_201092707.1">
    <property type="nucleotide sequence ID" value="NZ_CP067393.1"/>
</dbReference>
<reference evidence="2 3" key="1">
    <citation type="submission" date="2021-01" db="EMBL/GenBank/DDBJ databases">
        <title>Entomomonas sp. F2A isolated from a house cricket (Acheta domesticus).</title>
        <authorList>
            <person name="Spergser J."/>
            <person name="Busse H.-J."/>
        </authorList>
    </citation>
    <scope>NUCLEOTIDE SEQUENCE [LARGE SCALE GENOMIC DNA]</scope>
    <source>
        <strain evidence="2 3">F2A</strain>
    </source>
</reference>
<evidence type="ECO:0000256" key="1">
    <source>
        <dbReference type="SAM" id="SignalP"/>
    </source>
</evidence>
<dbReference type="Proteomes" id="UP000595278">
    <property type="component" value="Chromosome"/>
</dbReference>
<dbReference type="KEGG" id="eaz:JHT90_00365"/>
<name>A0A974NFQ8_9GAMM</name>
<accession>A0A974NFQ8</accession>
<dbReference type="AlphaFoldDB" id="A0A974NFQ8"/>
<proteinExistence type="predicted"/>
<evidence type="ECO:0000313" key="3">
    <source>
        <dbReference type="Proteomes" id="UP000595278"/>
    </source>
</evidence>
<keyword evidence="3" id="KW-1185">Reference proteome</keyword>
<sequence length="179" mass="20186">MKKLFLIFITSLFITNTAIADDCEVKVNLQEYTPLASANFPLVTLTGLEMKVEQPISFGVSDSPLIFFNNGKVIGFNYRETVTGSKLKPDMFYLKLFGLLPLGDDMNAIQKVRKEEGLCNGQITAIKIANKSFMAFMRPLNNDYINVYLVPVERKGFIHFIKFKGFPEKVVGEIVTTIK</sequence>
<feature type="signal peptide" evidence="1">
    <location>
        <begin position="1"/>
        <end position="20"/>
    </location>
</feature>
<organism evidence="2 3">
    <name type="scientific">Entomomonas asaccharolytica</name>
    <dbReference type="NCBI Taxonomy" id="2785331"/>
    <lineage>
        <taxon>Bacteria</taxon>
        <taxon>Pseudomonadati</taxon>
        <taxon>Pseudomonadota</taxon>
        <taxon>Gammaproteobacteria</taxon>
        <taxon>Pseudomonadales</taxon>
        <taxon>Pseudomonadaceae</taxon>
        <taxon>Entomomonas</taxon>
    </lineage>
</organism>
<feature type="chain" id="PRO_5037653534" evidence="1">
    <location>
        <begin position="21"/>
        <end position="179"/>
    </location>
</feature>